<dbReference type="Pfam" id="PF06722">
    <property type="entry name" value="EryCIII-like_C"/>
    <property type="match status" value="1"/>
</dbReference>
<evidence type="ECO:0000256" key="1">
    <source>
        <dbReference type="ARBA" id="ARBA00022679"/>
    </source>
</evidence>
<name>A0A6A6P3C5_9PEZI</name>
<feature type="region of interest" description="Disordered" evidence="2">
    <location>
        <begin position="1060"/>
        <end position="1103"/>
    </location>
</feature>
<feature type="domain" description="Glycosyltransferase family 28 N-terminal" evidence="3">
    <location>
        <begin position="292"/>
        <end position="450"/>
    </location>
</feature>
<dbReference type="FunFam" id="3.40.50.2000:FF:000100">
    <property type="entry name" value="Glycosyltransferase family 1 protein"/>
    <property type="match status" value="1"/>
</dbReference>
<dbReference type="InterPro" id="IPR004276">
    <property type="entry name" value="GlycoTrans_28_N"/>
</dbReference>
<dbReference type="SUPFAM" id="SSF53756">
    <property type="entry name" value="UDP-Glycosyltransferase/glycogen phosphorylase"/>
    <property type="match status" value="1"/>
</dbReference>
<organism evidence="5 6">
    <name type="scientific">Lineolata rhizophorae</name>
    <dbReference type="NCBI Taxonomy" id="578093"/>
    <lineage>
        <taxon>Eukaryota</taxon>
        <taxon>Fungi</taxon>
        <taxon>Dikarya</taxon>
        <taxon>Ascomycota</taxon>
        <taxon>Pezizomycotina</taxon>
        <taxon>Dothideomycetes</taxon>
        <taxon>Dothideomycetes incertae sedis</taxon>
        <taxon>Lineolatales</taxon>
        <taxon>Lineolataceae</taxon>
        <taxon>Lineolata</taxon>
    </lineage>
</organism>
<reference evidence="5" key="1">
    <citation type="journal article" date="2020" name="Stud. Mycol.">
        <title>101 Dothideomycetes genomes: a test case for predicting lifestyles and emergence of pathogens.</title>
        <authorList>
            <person name="Haridas S."/>
            <person name="Albert R."/>
            <person name="Binder M."/>
            <person name="Bloem J."/>
            <person name="Labutti K."/>
            <person name="Salamov A."/>
            <person name="Andreopoulos B."/>
            <person name="Baker S."/>
            <person name="Barry K."/>
            <person name="Bills G."/>
            <person name="Bluhm B."/>
            <person name="Cannon C."/>
            <person name="Castanera R."/>
            <person name="Culley D."/>
            <person name="Daum C."/>
            <person name="Ezra D."/>
            <person name="Gonzalez J."/>
            <person name="Henrissat B."/>
            <person name="Kuo A."/>
            <person name="Liang C."/>
            <person name="Lipzen A."/>
            <person name="Lutzoni F."/>
            <person name="Magnuson J."/>
            <person name="Mondo S."/>
            <person name="Nolan M."/>
            <person name="Ohm R."/>
            <person name="Pangilinan J."/>
            <person name="Park H.-J."/>
            <person name="Ramirez L."/>
            <person name="Alfaro M."/>
            <person name="Sun H."/>
            <person name="Tritt A."/>
            <person name="Yoshinaga Y."/>
            <person name="Zwiers L.-H."/>
            <person name="Turgeon B."/>
            <person name="Goodwin S."/>
            <person name="Spatafora J."/>
            <person name="Crous P."/>
            <person name="Grigoriev I."/>
        </authorList>
    </citation>
    <scope>NUCLEOTIDE SEQUENCE</scope>
    <source>
        <strain evidence="5">ATCC 16933</strain>
    </source>
</reference>
<feature type="compositionally biased region" description="Basic and acidic residues" evidence="2">
    <location>
        <begin position="1195"/>
        <end position="1211"/>
    </location>
</feature>
<evidence type="ECO:0000259" key="3">
    <source>
        <dbReference type="Pfam" id="PF03033"/>
    </source>
</evidence>
<feature type="domain" description="Erythromycin biosynthesis protein CIII-like C-terminal" evidence="4">
    <location>
        <begin position="615"/>
        <end position="712"/>
    </location>
</feature>
<protein>
    <submittedName>
        <fullName evidence="5">Uncharacterized protein</fullName>
    </submittedName>
</protein>
<keyword evidence="6" id="KW-1185">Reference proteome</keyword>
<feature type="region of interest" description="Disordered" evidence="2">
    <location>
        <begin position="1"/>
        <end position="196"/>
    </location>
</feature>
<dbReference type="Gene3D" id="3.40.50.2000">
    <property type="entry name" value="Glycogen Phosphorylase B"/>
    <property type="match status" value="2"/>
</dbReference>
<dbReference type="CDD" id="cd03784">
    <property type="entry name" value="GT1_Gtf-like"/>
    <property type="match status" value="1"/>
</dbReference>
<feature type="compositionally biased region" description="Pro residues" evidence="2">
    <location>
        <begin position="56"/>
        <end position="66"/>
    </location>
</feature>
<keyword evidence="1" id="KW-0808">Transferase</keyword>
<evidence type="ECO:0000313" key="5">
    <source>
        <dbReference type="EMBL" id="KAF2458521.1"/>
    </source>
</evidence>
<evidence type="ECO:0000313" key="6">
    <source>
        <dbReference type="Proteomes" id="UP000799766"/>
    </source>
</evidence>
<sequence length="1249" mass="134106">MADTADSRGHGHTAIADDDDIAKRSTSEPSRTANKNATSPPPPANNPLNRAETAPEPRPSSEPSRPPAAEKKQPAKRPGPPPKSGTALDRTAGILAGARAGRQPDFGRARPTELQRAITFQLDSDEDEDPTSSDEEWEGEGGEERSGGQGRKVSEREASTGEGSRPGAEDGQKATGRGKRRSKRKSRDWPRFDRFVVGNDAFTSRGRVSKRDGRLKISVSETANRGYLAKALGTGLRNHLKESIREARKGDEGPDQGEADDEEKRRAKDEAEGPAPGPAEAAAAVVPPRLNVVVMVIGSRGDVQPFIRIGRILKEQHGHRVRIATHPAFKDFVERDAGLEFFSVGGDPSELMAFMVKNPGLIPSMETVKQGEIGRRRAAMFEMFQGMWRACINATDDETDRENIKMMGNKAPFVADAIIANPPSFAHVHIAERLGVPLHIMFTFPYSPTTHFPHPLANIKSSNVDSEYTNFMSYPLVEMMTWQGLGDLVNRFRMKTLGLEPVSTLWAPGQLYRLRVPHTYLWSPGLVPKPDDWGPEIDIAGFAFLELASSFEPPPELVKFLEAGEPPVYIGFGSIVVDDPDRFTRMIYEAVRLAGVRALVSKGWGGIGGEGTKPPDNVFLLDNTPHDWLFPRVRAVVHHGGAGTTAIGLKCARPTMIVPFFGDQPFWGSMVARARAGAHECVPYKRLNAQRLADGIEQCLTDEARRNVRRIADSIAREGDGAANAVRSFHRALPLRGEPSLRCAILPDRVAVWQLRNTQLRLSALAAELLVARRQLRWQDLKLLRVYDWNDFDGPGEPITGGGAAVLYSMSQAAKGVGLVPLHMTRSVKERKKHWDKKKRAKKKLKQKEQQEQGSEKDGPVENGDVAAGPPQNGRPTLPARNSTKMSALSADPENYVVEELAYDAGHGLSKTGKAIAKAPMELSLAVAQGFHNAPRLYGDETVRRPVRISGIRSGLRAGKDEFLYGVYDGFTGMAYHPVRGAKTGGALGALTGVGVGVGGLVLKNVAAVLGPAAYAMKGAHRQMRRGRAPTAFVRRARVVQGHKEWRALLEAADGSRALKRSGSVPADGLEVDDKGRGAGAATSSGNARPSSSPSSSSSTTTPASASADLAALTARLAAAAPALAAARAAAAARARLRPRLRHELRARRAHAPAAAAAEAAEAGEAGGTEGRRRPVGDAAGGLGHEDEAEAEVEDLGRGEGWKAEGEERAWGRRGAGGDGDGDGDGGERAAGRRASGPDARDFAPRGAA</sequence>
<dbReference type="AlphaFoldDB" id="A0A6A6P3C5"/>
<dbReference type="InterPro" id="IPR002213">
    <property type="entry name" value="UDP_glucos_trans"/>
</dbReference>
<feature type="region of interest" description="Disordered" evidence="2">
    <location>
        <begin position="244"/>
        <end position="282"/>
    </location>
</feature>
<dbReference type="Pfam" id="PF03033">
    <property type="entry name" value="Glyco_transf_28"/>
    <property type="match status" value="1"/>
</dbReference>
<feature type="compositionally biased region" description="Basic residues" evidence="2">
    <location>
        <begin position="176"/>
        <end position="186"/>
    </location>
</feature>
<dbReference type="GO" id="GO:0016906">
    <property type="term" value="F:sterol 3-beta-glucosyltransferase activity"/>
    <property type="evidence" value="ECO:0007669"/>
    <property type="project" value="UniProtKB-ARBA"/>
</dbReference>
<proteinExistence type="predicted"/>
<accession>A0A6A6P3C5</accession>
<feature type="compositionally biased region" description="Low complexity" evidence="2">
    <location>
        <begin position="1082"/>
        <end position="1103"/>
    </location>
</feature>
<feature type="compositionally biased region" description="Acidic residues" evidence="2">
    <location>
        <begin position="123"/>
        <end position="141"/>
    </location>
</feature>
<dbReference type="InterPro" id="IPR010610">
    <property type="entry name" value="EryCIII-like_C"/>
</dbReference>
<dbReference type="EMBL" id="MU001677">
    <property type="protein sequence ID" value="KAF2458521.1"/>
    <property type="molecule type" value="Genomic_DNA"/>
</dbReference>
<evidence type="ECO:0000259" key="4">
    <source>
        <dbReference type="Pfam" id="PF06722"/>
    </source>
</evidence>
<feature type="compositionally biased region" description="Basic residues" evidence="2">
    <location>
        <begin position="829"/>
        <end position="846"/>
    </location>
</feature>
<dbReference type="Proteomes" id="UP000799766">
    <property type="component" value="Unassembled WGS sequence"/>
</dbReference>
<feature type="compositionally biased region" description="Basic and acidic residues" evidence="2">
    <location>
        <begin position="262"/>
        <end position="271"/>
    </location>
</feature>
<gene>
    <name evidence="5" type="ORF">BDY21DRAFT_370752</name>
</gene>
<dbReference type="PANTHER" id="PTHR48050">
    <property type="entry name" value="STEROL 3-BETA-GLUCOSYLTRANSFERASE"/>
    <property type="match status" value="1"/>
</dbReference>
<dbReference type="FunFam" id="3.40.50.2000:FF:000009">
    <property type="entry name" value="Sterol 3-beta-glucosyltransferase UGT80A2"/>
    <property type="match status" value="1"/>
</dbReference>
<feature type="region of interest" description="Disordered" evidence="2">
    <location>
        <begin position="1146"/>
        <end position="1249"/>
    </location>
</feature>
<feature type="compositionally biased region" description="Basic and acidic residues" evidence="2">
    <location>
        <begin position="1239"/>
        <end position="1249"/>
    </location>
</feature>
<dbReference type="InterPro" id="IPR050426">
    <property type="entry name" value="Glycosyltransferase_28"/>
</dbReference>
<dbReference type="PANTHER" id="PTHR48050:SF5">
    <property type="entry name" value="UDP-GLUCOSE,STEROL TRANSFERASE"/>
    <property type="match status" value="1"/>
</dbReference>
<feature type="compositionally biased region" description="Low complexity" evidence="2">
    <location>
        <begin position="1152"/>
        <end position="1164"/>
    </location>
</feature>
<feature type="compositionally biased region" description="Basic and acidic residues" evidence="2">
    <location>
        <begin position="142"/>
        <end position="159"/>
    </location>
</feature>
<dbReference type="OrthoDB" id="5835829at2759"/>
<feature type="region of interest" description="Disordered" evidence="2">
    <location>
        <begin position="828"/>
        <end position="891"/>
    </location>
</feature>
<feature type="compositionally biased region" description="Basic and acidic residues" evidence="2">
    <location>
        <begin position="847"/>
        <end position="860"/>
    </location>
</feature>
<dbReference type="GO" id="GO:0005975">
    <property type="term" value="P:carbohydrate metabolic process"/>
    <property type="evidence" value="ECO:0007669"/>
    <property type="project" value="InterPro"/>
</dbReference>
<evidence type="ECO:0000256" key="2">
    <source>
        <dbReference type="SAM" id="MobiDB-lite"/>
    </source>
</evidence>